<dbReference type="STRING" id="436010.A0A167UG44"/>
<proteinExistence type="predicted"/>
<dbReference type="InterPro" id="IPR011701">
    <property type="entry name" value="MFS"/>
</dbReference>
<feature type="transmembrane region" description="Helical" evidence="6">
    <location>
        <begin position="64"/>
        <end position="82"/>
    </location>
</feature>
<gene>
    <name evidence="8" type="ORF">FIBSPDRAFT_443336</name>
</gene>
<dbReference type="CDD" id="cd17502">
    <property type="entry name" value="MFS_Azr1_MDR_like"/>
    <property type="match status" value="1"/>
</dbReference>
<feature type="region of interest" description="Disordered" evidence="5">
    <location>
        <begin position="1"/>
        <end position="57"/>
    </location>
</feature>
<reference evidence="8 9" key="1">
    <citation type="journal article" date="2016" name="Mol. Biol. Evol.">
        <title>Comparative Genomics of Early-Diverging Mushroom-Forming Fungi Provides Insights into the Origins of Lignocellulose Decay Capabilities.</title>
        <authorList>
            <person name="Nagy L.G."/>
            <person name="Riley R."/>
            <person name="Tritt A."/>
            <person name="Adam C."/>
            <person name="Daum C."/>
            <person name="Floudas D."/>
            <person name="Sun H."/>
            <person name="Yadav J.S."/>
            <person name="Pangilinan J."/>
            <person name="Larsson K.H."/>
            <person name="Matsuura K."/>
            <person name="Barry K."/>
            <person name="Labutti K."/>
            <person name="Kuo R."/>
            <person name="Ohm R.A."/>
            <person name="Bhattacharya S.S."/>
            <person name="Shirouzu T."/>
            <person name="Yoshinaga Y."/>
            <person name="Martin F.M."/>
            <person name="Grigoriev I.V."/>
            <person name="Hibbett D.S."/>
        </authorList>
    </citation>
    <scope>NUCLEOTIDE SEQUENCE [LARGE SCALE GENOMIC DNA]</scope>
    <source>
        <strain evidence="8 9">CBS 109695</strain>
    </source>
</reference>
<feature type="domain" description="Major facilitator superfamily (MFS) profile" evidence="7">
    <location>
        <begin position="69"/>
        <end position="557"/>
    </location>
</feature>
<dbReference type="InterPro" id="IPR020846">
    <property type="entry name" value="MFS_dom"/>
</dbReference>
<feature type="transmembrane region" description="Helical" evidence="6">
    <location>
        <begin position="373"/>
        <end position="392"/>
    </location>
</feature>
<dbReference type="AlphaFoldDB" id="A0A167UG44"/>
<dbReference type="SUPFAM" id="SSF103473">
    <property type="entry name" value="MFS general substrate transporter"/>
    <property type="match status" value="1"/>
</dbReference>
<dbReference type="OrthoDB" id="10021397at2759"/>
<feature type="compositionally biased region" description="Basic and acidic residues" evidence="5">
    <location>
        <begin position="25"/>
        <end position="41"/>
    </location>
</feature>
<feature type="transmembrane region" description="Helical" evidence="6">
    <location>
        <begin position="464"/>
        <end position="483"/>
    </location>
</feature>
<evidence type="ECO:0000256" key="5">
    <source>
        <dbReference type="SAM" id="MobiDB-lite"/>
    </source>
</evidence>
<dbReference type="Proteomes" id="UP000076532">
    <property type="component" value="Unassembled WGS sequence"/>
</dbReference>
<evidence type="ECO:0000256" key="1">
    <source>
        <dbReference type="ARBA" id="ARBA00004141"/>
    </source>
</evidence>
<feature type="transmembrane region" description="Helical" evidence="6">
    <location>
        <begin position="133"/>
        <end position="153"/>
    </location>
</feature>
<comment type="subcellular location">
    <subcellularLocation>
        <location evidence="1">Membrane</location>
        <topology evidence="1">Multi-pass membrane protein</topology>
    </subcellularLocation>
</comment>
<dbReference type="PROSITE" id="PS50850">
    <property type="entry name" value="MFS"/>
    <property type="match status" value="1"/>
</dbReference>
<feature type="transmembrane region" description="Helical" evidence="6">
    <location>
        <begin position="429"/>
        <end position="452"/>
    </location>
</feature>
<evidence type="ECO:0000256" key="4">
    <source>
        <dbReference type="ARBA" id="ARBA00023136"/>
    </source>
</evidence>
<evidence type="ECO:0000256" key="3">
    <source>
        <dbReference type="ARBA" id="ARBA00022989"/>
    </source>
</evidence>
<evidence type="ECO:0000313" key="9">
    <source>
        <dbReference type="Proteomes" id="UP000076532"/>
    </source>
</evidence>
<keyword evidence="4 6" id="KW-0472">Membrane</keyword>
<dbReference type="PANTHER" id="PTHR23501">
    <property type="entry name" value="MAJOR FACILITATOR SUPERFAMILY"/>
    <property type="match status" value="1"/>
</dbReference>
<keyword evidence="3 6" id="KW-1133">Transmembrane helix</keyword>
<dbReference type="GO" id="GO:0005886">
    <property type="term" value="C:plasma membrane"/>
    <property type="evidence" value="ECO:0007669"/>
    <property type="project" value="TreeGrafter"/>
</dbReference>
<evidence type="ECO:0000256" key="2">
    <source>
        <dbReference type="ARBA" id="ARBA00022692"/>
    </source>
</evidence>
<dbReference type="PANTHER" id="PTHR23501:SF198">
    <property type="entry name" value="AZOLE RESISTANCE PROTEIN 1-RELATED"/>
    <property type="match status" value="1"/>
</dbReference>
<name>A0A167UG44_9AGAM</name>
<evidence type="ECO:0000256" key="6">
    <source>
        <dbReference type="SAM" id="Phobius"/>
    </source>
</evidence>
<keyword evidence="2 6" id="KW-0812">Transmembrane</keyword>
<dbReference type="FunFam" id="1.20.1720.10:FF:000012">
    <property type="entry name" value="MFS toxin efflux pump (AflT)"/>
    <property type="match status" value="1"/>
</dbReference>
<feature type="transmembrane region" description="Helical" evidence="6">
    <location>
        <begin position="399"/>
        <end position="417"/>
    </location>
</feature>
<dbReference type="EMBL" id="KV417983">
    <property type="protein sequence ID" value="KZP03915.1"/>
    <property type="molecule type" value="Genomic_DNA"/>
</dbReference>
<feature type="transmembrane region" description="Helical" evidence="6">
    <location>
        <begin position="191"/>
        <end position="210"/>
    </location>
</feature>
<dbReference type="GO" id="GO:0022857">
    <property type="term" value="F:transmembrane transporter activity"/>
    <property type="evidence" value="ECO:0007669"/>
    <property type="project" value="InterPro"/>
</dbReference>
<keyword evidence="9" id="KW-1185">Reference proteome</keyword>
<evidence type="ECO:0000313" key="8">
    <source>
        <dbReference type="EMBL" id="KZP03915.1"/>
    </source>
</evidence>
<dbReference type="Gene3D" id="1.20.1250.20">
    <property type="entry name" value="MFS general substrate transporter like domains"/>
    <property type="match status" value="2"/>
</dbReference>
<protein>
    <submittedName>
        <fullName evidence="8">MFS general substrate transporter</fullName>
    </submittedName>
</protein>
<dbReference type="FunFam" id="1.20.1250.20:FF:000196">
    <property type="entry name" value="MFS toxin efflux pump (AflT)"/>
    <property type="match status" value="1"/>
</dbReference>
<sequence>MPSEENVARLSADDKDVAGSTTMEDTTRDEKAPVAENDSEKAVAPNAEAAGEQEDPEAEYPKGLALGLLTLGLCLTTFVIALDNTIIATAIPHITTVFDSLGDVGWYGSSYLLTTTSLQPVFGKIYVNFNVKYTYLFALVLFEVGSVICAAAVNSPMLIVGRAIAGAGASALFSGGMNIIGFSVPLRQRPIYVAFLSSMFGIASVVGPLLGGALTDKVSWRWCFWINLPFGGVAFVAVLAFFKPPKRKVSSLTLREKILELDLLGALFLITAIVCLLLALQWGGTTYAWGDSKVFGLFIGFGLLIGCFVFTQFKLQDKAMIPPRIFLHQRTILVSALFSTLFSMALYTHIFYLPFYFQAVKGTTAEGSGIRTIPYLVSITLSSITIGGSITAFGPYVPFMWAGAAVFTAGCGMLYTLQVGDGAGKWIGYQLLAGIGAGASIQVPFLAVQVVLSPRDMPVGNAIVMFFNSLGGAISISLAQNIFSNALAKELPKYAPGVSVAQVVGAGATGLRKLGLGDALGGVLRAYDRALQETFILPIAVAGLAFFISFGMEHRSVKGKKIEMGAVG</sequence>
<organism evidence="8 9">
    <name type="scientific">Athelia psychrophila</name>
    <dbReference type="NCBI Taxonomy" id="1759441"/>
    <lineage>
        <taxon>Eukaryota</taxon>
        <taxon>Fungi</taxon>
        <taxon>Dikarya</taxon>
        <taxon>Basidiomycota</taxon>
        <taxon>Agaricomycotina</taxon>
        <taxon>Agaricomycetes</taxon>
        <taxon>Agaricomycetidae</taxon>
        <taxon>Atheliales</taxon>
        <taxon>Atheliaceae</taxon>
        <taxon>Athelia</taxon>
    </lineage>
</organism>
<evidence type="ECO:0000259" key="7">
    <source>
        <dbReference type="PROSITE" id="PS50850"/>
    </source>
</evidence>
<feature type="transmembrane region" description="Helical" evidence="6">
    <location>
        <begin position="332"/>
        <end position="353"/>
    </location>
</feature>
<dbReference type="InterPro" id="IPR036259">
    <property type="entry name" value="MFS_trans_sf"/>
</dbReference>
<feature type="transmembrane region" description="Helical" evidence="6">
    <location>
        <begin position="535"/>
        <end position="552"/>
    </location>
</feature>
<feature type="transmembrane region" description="Helical" evidence="6">
    <location>
        <begin position="294"/>
        <end position="311"/>
    </location>
</feature>
<dbReference type="Pfam" id="PF07690">
    <property type="entry name" value="MFS_1"/>
    <property type="match status" value="1"/>
</dbReference>
<feature type="transmembrane region" description="Helical" evidence="6">
    <location>
        <begin position="263"/>
        <end position="282"/>
    </location>
</feature>
<feature type="transmembrane region" description="Helical" evidence="6">
    <location>
        <begin position="159"/>
        <end position="184"/>
    </location>
</feature>
<feature type="transmembrane region" description="Helical" evidence="6">
    <location>
        <begin position="222"/>
        <end position="242"/>
    </location>
</feature>
<accession>A0A167UG44</accession>